<dbReference type="CDD" id="cd00009">
    <property type="entry name" value="AAA"/>
    <property type="match status" value="1"/>
</dbReference>
<comment type="similarity">
    <text evidence="3">Belongs to the activator 1 small subunits family. CTF18 subfamily.</text>
</comment>
<feature type="non-terminal residue" evidence="5">
    <location>
        <position position="829"/>
    </location>
</feature>
<dbReference type="EMBL" id="SEYY01008982">
    <property type="protein sequence ID" value="KAB7501952.1"/>
    <property type="molecule type" value="Genomic_DNA"/>
</dbReference>
<feature type="domain" description="AAA+ ATPase" evidence="4">
    <location>
        <begin position="308"/>
        <end position="442"/>
    </location>
</feature>
<dbReference type="InterPro" id="IPR053016">
    <property type="entry name" value="CTF18-RFC_complex"/>
</dbReference>
<proteinExistence type="inferred from homology"/>
<dbReference type="AlphaFoldDB" id="A0A5N5T667"/>
<gene>
    <name evidence="5" type="primary">chtf18</name>
    <name evidence="5" type="ORF">Anas_10277</name>
</gene>
<comment type="caution">
    <text evidence="5">The sequence shown here is derived from an EMBL/GenBank/DDBJ whole genome shotgun (WGS) entry which is preliminary data.</text>
</comment>
<protein>
    <submittedName>
        <fullName evidence="5">Chromosome transmission fidelity protein 18-like protein</fullName>
    </submittedName>
</protein>
<evidence type="ECO:0000256" key="2">
    <source>
        <dbReference type="ARBA" id="ARBA00023242"/>
    </source>
</evidence>
<accession>A0A5N5T667</accession>
<dbReference type="GO" id="GO:0005524">
    <property type="term" value="F:ATP binding"/>
    <property type="evidence" value="ECO:0007669"/>
    <property type="project" value="InterPro"/>
</dbReference>
<dbReference type="Proteomes" id="UP000326759">
    <property type="component" value="Unassembled WGS sequence"/>
</dbReference>
<dbReference type="SUPFAM" id="SSF52540">
    <property type="entry name" value="P-loop containing nucleoside triphosphate hydrolases"/>
    <property type="match status" value="1"/>
</dbReference>
<comment type="subcellular location">
    <subcellularLocation>
        <location evidence="1">Nucleus</location>
    </subcellularLocation>
</comment>
<sequence>MQFASYYITKFLKHSHNNQAVFKASLFAIEAIDGKSNFLIYNLRKLGVEFHVFQLAAVKSPNFKTQKYIKYKDNIYKVLHSNHFTMDGFDVPEDDFEMLYEQEMEMMKEMSAQNAEFEENIPFDLQPNVKRRKTVLPEVGYEIRHTPTIDPDLEMIDRILSHRKAFQANGYESANHSFHRRVPIGDFQSITTDEGSRIYLNVEDEKSFEESIKKVGETKDQVRLLSVPYNDLRIEAENELLTLSPNENEEEKDSGSSEFDEVDLWVNKYRPRNYLDLLSDESTNRTVLHWIKLWDKIVFGYSKLKAKEKQKVLLCGPPGLGKTTLAHIIANHAGYNAVEMNASDDRSVETFKTSLENATTMKSVFANDRRPNCLIIDEIDGAPAASINFLVNLLQVKKTKNEATKKKDKFTLFRPVICICNDLYTPALRPLRQISLVIQFPPTQSTRITTKELKFMDLNGVSVGQKDYQRSLFSVWHSIFTLPRQNNVASQNPHTQKLNSDNSGLGYSKEKNISSKFSGQIQTHTHLEPVVEGLEWAAMTDIFQKEILHNQCWNLGAYIPYSFVAYHFLFASNSWPKLQFPNQYNEFSTKLTKSKSILDSLTSGISAYNLVFSPSDTLIRDILPYLTYIMQPNFRAVNVQLYSNKEREDLSKLVSTMISYNLTYQQEKSHDGTYTYLLEPNVEEVTQFSSISKPKGISYSSKQLIAREIELEKVRRSETYFNSQCQNLPNPPKKNIFNKTTIVSKKELKAPELQTKDKIQDAALPNHLQKLEAKKLKTNQLNVVAKDFFGRVITSTKNEKTNEKNNILSSSIWFKFKEGYSNAVRRPFK</sequence>
<dbReference type="Pfam" id="PF00004">
    <property type="entry name" value="AAA"/>
    <property type="match status" value="1"/>
</dbReference>
<evidence type="ECO:0000256" key="3">
    <source>
        <dbReference type="ARBA" id="ARBA00043975"/>
    </source>
</evidence>
<evidence type="ECO:0000259" key="4">
    <source>
        <dbReference type="SMART" id="SM00382"/>
    </source>
</evidence>
<evidence type="ECO:0000313" key="5">
    <source>
        <dbReference type="EMBL" id="KAB7501952.1"/>
    </source>
</evidence>
<dbReference type="InterPro" id="IPR003959">
    <property type="entry name" value="ATPase_AAA_core"/>
</dbReference>
<keyword evidence="6" id="KW-1185">Reference proteome</keyword>
<dbReference type="PANTHER" id="PTHR46765">
    <property type="entry name" value="P-LOOP CONTAINING NUCLEOSIDE TRIPHOSPHATE HYDROLASES SUPERFAMILY PROTEIN"/>
    <property type="match status" value="1"/>
</dbReference>
<dbReference type="Gene3D" id="3.40.50.300">
    <property type="entry name" value="P-loop containing nucleotide triphosphate hydrolases"/>
    <property type="match status" value="1"/>
</dbReference>
<evidence type="ECO:0000313" key="6">
    <source>
        <dbReference type="Proteomes" id="UP000326759"/>
    </source>
</evidence>
<evidence type="ECO:0000256" key="1">
    <source>
        <dbReference type="ARBA" id="ARBA00004123"/>
    </source>
</evidence>
<dbReference type="InterPro" id="IPR027417">
    <property type="entry name" value="P-loop_NTPase"/>
</dbReference>
<dbReference type="GO" id="GO:0016887">
    <property type="term" value="F:ATP hydrolysis activity"/>
    <property type="evidence" value="ECO:0007669"/>
    <property type="project" value="InterPro"/>
</dbReference>
<dbReference type="GO" id="GO:0005634">
    <property type="term" value="C:nucleus"/>
    <property type="evidence" value="ECO:0007669"/>
    <property type="project" value="UniProtKB-SubCell"/>
</dbReference>
<dbReference type="PANTHER" id="PTHR46765:SF1">
    <property type="entry name" value="P-LOOP CONTAINING NUCLEOSIDE TRIPHOSPHATE HYDROLASES SUPERFAMILY PROTEIN"/>
    <property type="match status" value="1"/>
</dbReference>
<dbReference type="SMART" id="SM00382">
    <property type="entry name" value="AAA"/>
    <property type="match status" value="1"/>
</dbReference>
<name>A0A5N5T667_9CRUS</name>
<dbReference type="InterPro" id="IPR003593">
    <property type="entry name" value="AAA+_ATPase"/>
</dbReference>
<dbReference type="OrthoDB" id="2195431at2759"/>
<reference evidence="5 6" key="1">
    <citation type="journal article" date="2019" name="PLoS Biol.">
        <title>Sex chromosomes control vertical transmission of feminizing Wolbachia symbionts in an isopod.</title>
        <authorList>
            <person name="Becking T."/>
            <person name="Chebbi M.A."/>
            <person name="Giraud I."/>
            <person name="Moumen B."/>
            <person name="Laverre T."/>
            <person name="Caubet Y."/>
            <person name="Peccoud J."/>
            <person name="Gilbert C."/>
            <person name="Cordaux R."/>
        </authorList>
    </citation>
    <scope>NUCLEOTIDE SEQUENCE [LARGE SCALE GENOMIC DNA]</scope>
    <source>
        <strain evidence="5">ANa2</strain>
        <tissue evidence="5">Whole body excluding digestive tract and cuticle</tissue>
    </source>
</reference>
<keyword evidence="2" id="KW-0539">Nucleus</keyword>
<organism evidence="5 6">
    <name type="scientific">Armadillidium nasatum</name>
    <dbReference type="NCBI Taxonomy" id="96803"/>
    <lineage>
        <taxon>Eukaryota</taxon>
        <taxon>Metazoa</taxon>
        <taxon>Ecdysozoa</taxon>
        <taxon>Arthropoda</taxon>
        <taxon>Crustacea</taxon>
        <taxon>Multicrustacea</taxon>
        <taxon>Malacostraca</taxon>
        <taxon>Eumalacostraca</taxon>
        <taxon>Peracarida</taxon>
        <taxon>Isopoda</taxon>
        <taxon>Oniscidea</taxon>
        <taxon>Crinocheta</taxon>
        <taxon>Armadillidiidae</taxon>
        <taxon>Armadillidium</taxon>
    </lineage>
</organism>